<organism evidence="3 4">
    <name type="scientific">Actinokineospora xionganensis</name>
    <dbReference type="NCBI Taxonomy" id="2684470"/>
    <lineage>
        <taxon>Bacteria</taxon>
        <taxon>Bacillati</taxon>
        <taxon>Actinomycetota</taxon>
        <taxon>Actinomycetes</taxon>
        <taxon>Pseudonocardiales</taxon>
        <taxon>Pseudonocardiaceae</taxon>
        <taxon>Actinokineospora</taxon>
    </lineage>
</organism>
<keyword evidence="1" id="KW-0472">Membrane</keyword>
<evidence type="ECO:0000313" key="3">
    <source>
        <dbReference type="EMBL" id="MBC6450136.1"/>
    </source>
</evidence>
<proteinExistence type="predicted"/>
<keyword evidence="1" id="KW-0812">Transmembrane</keyword>
<dbReference type="Gene3D" id="3.40.50.300">
    <property type="entry name" value="P-loop containing nucleotide triphosphate hydrolases"/>
    <property type="match status" value="1"/>
</dbReference>
<dbReference type="EMBL" id="JABVED010000014">
    <property type="protein sequence ID" value="MBC6450136.1"/>
    <property type="molecule type" value="Genomic_DNA"/>
</dbReference>
<keyword evidence="4" id="KW-1185">Reference proteome</keyword>
<dbReference type="InterPro" id="IPR027417">
    <property type="entry name" value="P-loop_NTPase"/>
</dbReference>
<evidence type="ECO:0000259" key="2">
    <source>
        <dbReference type="PROSITE" id="PS50837"/>
    </source>
</evidence>
<accession>A0ABR7LBQ1</accession>
<evidence type="ECO:0000256" key="1">
    <source>
        <dbReference type="SAM" id="Phobius"/>
    </source>
</evidence>
<dbReference type="InterPro" id="IPR007111">
    <property type="entry name" value="NACHT_NTPase"/>
</dbReference>
<name>A0ABR7LBQ1_9PSEU</name>
<gene>
    <name evidence="3" type="ORF">GPZ80_23515</name>
</gene>
<feature type="transmembrane region" description="Helical" evidence="1">
    <location>
        <begin position="32"/>
        <end position="53"/>
    </location>
</feature>
<dbReference type="SUPFAM" id="SSF52540">
    <property type="entry name" value="P-loop containing nucleoside triphosphate hydrolases"/>
    <property type="match status" value="1"/>
</dbReference>
<feature type="transmembrane region" description="Helical" evidence="1">
    <location>
        <begin position="759"/>
        <end position="780"/>
    </location>
</feature>
<dbReference type="PROSITE" id="PS50837">
    <property type="entry name" value="NACHT"/>
    <property type="match status" value="1"/>
</dbReference>
<feature type="domain" description="NACHT" evidence="2">
    <location>
        <begin position="155"/>
        <end position="256"/>
    </location>
</feature>
<feature type="transmembrane region" description="Helical" evidence="1">
    <location>
        <begin position="712"/>
        <end position="738"/>
    </location>
</feature>
<reference evidence="3 4" key="1">
    <citation type="submission" date="2020-06" db="EMBL/GenBank/DDBJ databases">
        <title>Actinokineospora xiongansis sp. nov., isolated from soil of Baiyangdian.</title>
        <authorList>
            <person name="Zhang X."/>
        </authorList>
    </citation>
    <scope>NUCLEOTIDE SEQUENCE [LARGE SCALE GENOMIC DNA]</scope>
    <source>
        <strain evidence="3 4">HBU206404</strain>
    </source>
</reference>
<feature type="transmembrane region" description="Helical" evidence="1">
    <location>
        <begin position="869"/>
        <end position="889"/>
    </location>
</feature>
<protein>
    <submittedName>
        <fullName evidence="3">NACHT domain-containing protein</fullName>
    </submittedName>
</protein>
<dbReference type="Proteomes" id="UP000734823">
    <property type="component" value="Unassembled WGS sequence"/>
</dbReference>
<comment type="caution">
    <text evidence="3">The sequence shown here is derived from an EMBL/GenBank/DDBJ whole genome shotgun (WGS) entry which is preliminary data.</text>
</comment>
<feature type="transmembrane region" description="Helical" evidence="1">
    <location>
        <begin position="901"/>
        <end position="926"/>
    </location>
</feature>
<sequence length="1044" mass="116014">MQRHTGFAVESASGDSPLKLINDYLAVLGWRLPAAFIAVLAGLLLLGVVLTIIKPLAPLVRQCWIFTTWIARRRVSAERRRQRRRRMFATHVDDQLRHLELQEDWRDEKYAELEAEVEVERSWRGRWLRKLMPFRRAQLQRVKSLSSALARSAEPLVLLEGEPGAGKSVALRHLARKLARSAADSRDPRSVIPLYLNLKSLDVRPEQVSPDEIRRFVLTTLNEVNSRDVQDVLDEEFDRGLEEGTWLFLFDSFDEIPDLLSAEDAREIAPRYARAIAGFLGPFTRCRGIVASRDFSSPDIVQFTRFRILRLSQRQQQRLITRADLQRPVDRALRAGLATASRDITTFAGNPMFLGLLCEHLRNGVEFPASSHSVFEEYLAHRLRRDAERIEARFGVGVEFVRAGAEEVAFLMAATPRMGLTPERSTLRGLASSMERLAPTSLTTVLDVLEYSKLGRGDTNAGNEPTFSFVHRRFQEYFATCVVIRDFARVPVTALIDNDQWRETAVTLLQSQEDPAVIPLIDEAHRRLCRYTGEVSGDRFRWPSGCLHLLGILATGLEINPGRVPAEMRTLVDDLLTSAWSQGHRLDKRRSLAFVSIASTPTAEHLLTEAFRSRNDYLREGAFRAAGSLPDLTDTMRGQIRRTLLGVASTSALYTKRASTVAQVKRLARPAEFLRLLALLTFAMPLALGFSVGGTLAVMTASDTRALVLDSVAWLVAQVFIVVAAAAVLRTLFSTAALRRGGRLGAYPAPPLEDRLWRGAVITIMLVLNTLLCTASVGALMGGPSIPALALSAYGALWAPAVIWVARRGIGIHPALWLILPALLVTIGTARLPGWFRERVEQVWVAGTSPRRLILDYLSATLRSVVLRLAGYTLVAIVIAVLGAAMITVMPELYGPTPPALLVWAFGIPLMAAAAVQGAVSGLGLLPRAARARSADDVLDLFARARGDEAVTLLTNRFTSLRLNQDPEVRAVLEDLVGEIERAQLIALLEQRLCVRESCPSLAAREVPAHPVLDSYPLRRWTRLRVRSVREETIDDLARLAEQE</sequence>
<keyword evidence="1" id="KW-1133">Transmembrane helix</keyword>
<dbReference type="Pfam" id="PF05729">
    <property type="entry name" value="NACHT"/>
    <property type="match status" value="1"/>
</dbReference>
<evidence type="ECO:0000313" key="4">
    <source>
        <dbReference type="Proteomes" id="UP000734823"/>
    </source>
</evidence>
<feature type="transmembrane region" description="Helical" evidence="1">
    <location>
        <begin position="673"/>
        <end position="692"/>
    </location>
</feature>
<feature type="transmembrane region" description="Helical" evidence="1">
    <location>
        <begin position="786"/>
        <end position="806"/>
    </location>
</feature>
<dbReference type="RefSeq" id="WP_187223227.1">
    <property type="nucleotide sequence ID" value="NZ_JABVED010000014.1"/>
</dbReference>